<dbReference type="Gene3D" id="2.20.230.10">
    <property type="entry name" value="Resuscitation-promoting factor rpfb"/>
    <property type="match status" value="1"/>
</dbReference>
<keyword evidence="3" id="KW-1133">Transmembrane helix</keyword>
<feature type="region of interest" description="Disordered" evidence="2">
    <location>
        <begin position="91"/>
        <end position="127"/>
    </location>
</feature>
<dbReference type="SMART" id="SM01208">
    <property type="entry name" value="G5"/>
    <property type="match status" value="1"/>
</dbReference>
<feature type="transmembrane region" description="Helical" evidence="3">
    <location>
        <begin position="72"/>
        <end position="91"/>
    </location>
</feature>
<name>A0ABY3RRB0_9MICO</name>
<feature type="transmembrane region" description="Helical" evidence="3">
    <location>
        <begin position="15"/>
        <end position="33"/>
    </location>
</feature>
<feature type="compositionally biased region" description="Low complexity" evidence="2">
    <location>
        <begin position="117"/>
        <end position="127"/>
    </location>
</feature>
<keyword evidence="3" id="KW-0472">Membrane</keyword>
<dbReference type="RefSeq" id="WP_231819304.1">
    <property type="nucleotide sequence ID" value="NZ_CP082781.1"/>
</dbReference>
<reference evidence="5 6" key="1">
    <citation type="submission" date="2023-01" db="EMBL/GenBank/DDBJ databases">
        <title>Characterization of estradiol degrading bacteria Microbacterium sp. MZT7 and reveal degrading genes through genome analysis.</title>
        <authorList>
            <person name="Hao P."/>
            <person name="Gao Y."/>
        </authorList>
    </citation>
    <scope>NUCLEOTIDE SEQUENCE [LARGE SCALE GENOMIC DNA]</scope>
    <source>
        <strain evidence="5 6">MZT7</strain>
    </source>
</reference>
<dbReference type="EMBL" id="CP082781">
    <property type="protein sequence ID" value="UGS25441.1"/>
    <property type="molecule type" value="Genomic_DNA"/>
</dbReference>
<organism evidence="5 6">
    <name type="scientific">Microbacterium resistens</name>
    <dbReference type="NCBI Taxonomy" id="156977"/>
    <lineage>
        <taxon>Bacteria</taxon>
        <taxon>Bacillati</taxon>
        <taxon>Actinomycetota</taxon>
        <taxon>Actinomycetes</taxon>
        <taxon>Micrococcales</taxon>
        <taxon>Microbacteriaceae</taxon>
        <taxon>Microbacterium</taxon>
    </lineage>
</organism>
<keyword evidence="6" id="KW-1185">Reference proteome</keyword>
<sequence length="276" mass="27745">MTAPSPAPPSTRRRWWILPLSALGVVVLGGLLARWALPVLIVLCLTLAAIAGVVIVRGAAPRLGVHGRGAGWAALGAVVLLVIGGSTGNAATTGPSTADRPASVTPSASATPQGFVAAAPSTPSPEPTTYADVEVRSDIDFQRTTVESADLDEGTTAVITAGQVGTRLTVFRIGTVGGVEVSREIVGETVLAEPVAEVTAIGTRIPPAAEPVPFAAQEPTGPECHPSYAGVCVPIDSDVDCQGGGGNGPSYVAGPLSVVGPDEYDLDRDGDGIACD</sequence>
<feature type="transmembrane region" description="Helical" evidence="3">
    <location>
        <begin position="39"/>
        <end position="60"/>
    </location>
</feature>
<evidence type="ECO:0000313" key="5">
    <source>
        <dbReference type="EMBL" id="UGS25441.1"/>
    </source>
</evidence>
<evidence type="ECO:0000256" key="2">
    <source>
        <dbReference type="SAM" id="MobiDB-lite"/>
    </source>
</evidence>
<dbReference type="PROSITE" id="PS51109">
    <property type="entry name" value="G5"/>
    <property type="match status" value="1"/>
</dbReference>
<gene>
    <name evidence="5" type="ORF">K8F61_12220</name>
</gene>
<evidence type="ECO:0000313" key="6">
    <source>
        <dbReference type="Proteomes" id="UP001199642"/>
    </source>
</evidence>
<dbReference type="Pfam" id="PF07501">
    <property type="entry name" value="G5"/>
    <property type="match status" value="1"/>
</dbReference>
<evidence type="ECO:0000256" key="1">
    <source>
        <dbReference type="ARBA" id="ARBA00022729"/>
    </source>
</evidence>
<dbReference type="InterPro" id="IPR011098">
    <property type="entry name" value="G5_dom"/>
</dbReference>
<accession>A0ABY3RRB0</accession>
<keyword evidence="3" id="KW-0812">Transmembrane</keyword>
<proteinExistence type="predicted"/>
<dbReference type="Proteomes" id="UP001199642">
    <property type="component" value="Chromosome"/>
</dbReference>
<evidence type="ECO:0000256" key="3">
    <source>
        <dbReference type="SAM" id="Phobius"/>
    </source>
</evidence>
<feature type="domain" description="G5" evidence="4">
    <location>
        <begin position="125"/>
        <end position="205"/>
    </location>
</feature>
<evidence type="ECO:0000259" key="4">
    <source>
        <dbReference type="PROSITE" id="PS51109"/>
    </source>
</evidence>
<protein>
    <submittedName>
        <fullName evidence="5">G5 domain-containing protein</fullName>
    </submittedName>
</protein>
<keyword evidence="1" id="KW-0732">Signal</keyword>